<evidence type="ECO:0000256" key="3">
    <source>
        <dbReference type="ARBA" id="ARBA00022801"/>
    </source>
</evidence>
<dbReference type="Pfam" id="PF00877">
    <property type="entry name" value="NLPC_P60"/>
    <property type="match status" value="1"/>
</dbReference>
<dbReference type="GO" id="GO:0008234">
    <property type="term" value="F:cysteine-type peptidase activity"/>
    <property type="evidence" value="ECO:0007669"/>
    <property type="project" value="UniProtKB-KW"/>
</dbReference>
<dbReference type="InterPro" id="IPR023346">
    <property type="entry name" value="Lysozyme-like_dom_sf"/>
</dbReference>
<evidence type="ECO:0000256" key="1">
    <source>
        <dbReference type="ARBA" id="ARBA00007074"/>
    </source>
</evidence>
<dbReference type="RefSeq" id="WP_125051335.1">
    <property type="nucleotide sequence ID" value="NZ_BHZD01000001.1"/>
</dbReference>
<dbReference type="PROSITE" id="PS51935">
    <property type="entry name" value="NLPC_P60"/>
    <property type="match status" value="1"/>
</dbReference>
<dbReference type="SUPFAM" id="SSF53955">
    <property type="entry name" value="Lysozyme-like"/>
    <property type="match status" value="1"/>
</dbReference>
<dbReference type="Gene3D" id="1.10.530.10">
    <property type="match status" value="1"/>
</dbReference>
<dbReference type="Proteomes" id="UP000286746">
    <property type="component" value="Unassembled WGS sequence"/>
</dbReference>
<dbReference type="InterPro" id="IPR051794">
    <property type="entry name" value="PG_Endopeptidase_C40"/>
</dbReference>
<protein>
    <submittedName>
        <fullName evidence="6">Hydrolase Nlp/P60</fullName>
    </submittedName>
</protein>
<sequence length="321" mass="33183">MAPLGIVAAGLLLLLVLLASIISGVFTAFGGSPGPTGSRPSTSALADIPPAYLAQYTAAARTCPGLDWSVLAAIGKVETDHGRAALPGVRSGANQAGAQGPMQFLPTTFAEVTSRHRLPEGGARPPSPYNVHDAVHAAAAYLCDHGARGNRNLRAALYTYNHASWYVADVLAQAARYRTTGPSPAPTGRYPAPAALAAVTYARSQLGLPYQWGGNGPSHGDTGFDCSGLTQAAYATAGVRLPRTAQAQYDASPQLPAGTDPLPGDLVFYGTPGRVHHVALSLGGGYVIHAPHPGARIRTATLREAGTDLLGWTRPTARTVR</sequence>
<evidence type="ECO:0000256" key="2">
    <source>
        <dbReference type="ARBA" id="ARBA00022670"/>
    </source>
</evidence>
<dbReference type="PANTHER" id="PTHR47359">
    <property type="entry name" value="PEPTIDOGLYCAN DL-ENDOPEPTIDASE CWLO"/>
    <property type="match status" value="1"/>
</dbReference>
<comment type="similarity">
    <text evidence="1">Belongs to the peptidase C40 family.</text>
</comment>
<organism evidence="6 7">
    <name type="scientific">Streptomyces paromomycinus</name>
    <name type="common">Streptomyces rimosus subsp. paromomycinus</name>
    <dbReference type="NCBI Taxonomy" id="92743"/>
    <lineage>
        <taxon>Bacteria</taxon>
        <taxon>Bacillati</taxon>
        <taxon>Actinomycetota</taxon>
        <taxon>Actinomycetes</taxon>
        <taxon>Kitasatosporales</taxon>
        <taxon>Streptomycetaceae</taxon>
        <taxon>Streptomyces</taxon>
    </lineage>
</organism>
<dbReference type="InterPro" id="IPR008258">
    <property type="entry name" value="Transglycosylase_SLT_dom_1"/>
</dbReference>
<dbReference type="Pfam" id="PF01464">
    <property type="entry name" value="SLT"/>
    <property type="match status" value="1"/>
</dbReference>
<proteinExistence type="inferred from homology"/>
<dbReference type="InterPro" id="IPR000064">
    <property type="entry name" value="NLP_P60_dom"/>
</dbReference>
<name>A0A401VUU1_STREY</name>
<reference evidence="6 7" key="1">
    <citation type="submission" date="2018-11" db="EMBL/GenBank/DDBJ databases">
        <title>Whole genome sequence of Streptomyces paromomycinus NBRC 15454(T).</title>
        <authorList>
            <person name="Komaki H."/>
            <person name="Tamura T."/>
        </authorList>
    </citation>
    <scope>NUCLEOTIDE SEQUENCE [LARGE SCALE GENOMIC DNA]</scope>
    <source>
        <strain evidence="6 7">NBRC 15454</strain>
    </source>
</reference>
<keyword evidence="2" id="KW-0645">Protease</keyword>
<feature type="domain" description="NlpC/P60" evidence="5">
    <location>
        <begin position="192"/>
        <end position="321"/>
    </location>
</feature>
<accession>A0A401VUU1</accession>
<dbReference type="Gene3D" id="3.90.1720.10">
    <property type="entry name" value="endopeptidase domain like (from Nostoc punctiforme)"/>
    <property type="match status" value="1"/>
</dbReference>
<keyword evidence="3 6" id="KW-0378">Hydrolase</keyword>
<evidence type="ECO:0000256" key="4">
    <source>
        <dbReference type="ARBA" id="ARBA00022807"/>
    </source>
</evidence>
<evidence type="ECO:0000313" key="7">
    <source>
        <dbReference type="Proteomes" id="UP000286746"/>
    </source>
</evidence>
<dbReference type="PANTHER" id="PTHR47359:SF3">
    <property type="entry name" value="NLP_P60 DOMAIN-CONTAINING PROTEIN-RELATED"/>
    <property type="match status" value="1"/>
</dbReference>
<gene>
    <name evidence="6" type="ORF">GKJPGBOP_00461</name>
</gene>
<evidence type="ECO:0000259" key="5">
    <source>
        <dbReference type="PROSITE" id="PS51935"/>
    </source>
</evidence>
<evidence type="ECO:0000313" key="6">
    <source>
        <dbReference type="EMBL" id="GCD40808.1"/>
    </source>
</evidence>
<keyword evidence="4" id="KW-0788">Thiol protease</keyword>
<comment type="caution">
    <text evidence="6">The sequence shown here is derived from an EMBL/GenBank/DDBJ whole genome shotgun (WGS) entry which is preliminary data.</text>
</comment>
<dbReference type="SUPFAM" id="SSF54001">
    <property type="entry name" value="Cysteine proteinases"/>
    <property type="match status" value="1"/>
</dbReference>
<keyword evidence="7" id="KW-1185">Reference proteome</keyword>
<dbReference type="InterPro" id="IPR038765">
    <property type="entry name" value="Papain-like_cys_pep_sf"/>
</dbReference>
<dbReference type="GO" id="GO:0006508">
    <property type="term" value="P:proteolysis"/>
    <property type="evidence" value="ECO:0007669"/>
    <property type="project" value="UniProtKB-KW"/>
</dbReference>
<dbReference type="EMBL" id="BHZD01000001">
    <property type="protein sequence ID" value="GCD40808.1"/>
    <property type="molecule type" value="Genomic_DNA"/>
</dbReference>
<dbReference type="AlphaFoldDB" id="A0A401VUU1"/>